<gene>
    <name evidence="1" type="ORF">METZ01_LOCUS432222</name>
</gene>
<name>A0A382YA44_9ZZZZ</name>
<protein>
    <submittedName>
        <fullName evidence="1">Uncharacterized protein</fullName>
    </submittedName>
</protein>
<proteinExistence type="predicted"/>
<dbReference type="Gene3D" id="3.40.50.410">
    <property type="entry name" value="von Willebrand factor, type A domain"/>
    <property type="match status" value="1"/>
</dbReference>
<evidence type="ECO:0000313" key="1">
    <source>
        <dbReference type="EMBL" id="SVD79368.1"/>
    </source>
</evidence>
<dbReference type="EMBL" id="UINC01173657">
    <property type="protein sequence ID" value="SVD79368.1"/>
    <property type="molecule type" value="Genomic_DNA"/>
</dbReference>
<feature type="non-terminal residue" evidence="1">
    <location>
        <position position="202"/>
    </location>
</feature>
<reference evidence="1" key="1">
    <citation type="submission" date="2018-05" db="EMBL/GenBank/DDBJ databases">
        <authorList>
            <person name="Lanie J.A."/>
            <person name="Ng W.-L."/>
            <person name="Kazmierczak K.M."/>
            <person name="Andrzejewski T.M."/>
            <person name="Davidsen T.M."/>
            <person name="Wayne K.J."/>
            <person name="Tettelin H."/>
            <person name="Glass J.I."/>
            <person name="Rusch D."/>
            <person name="Podicherti R."/>
            <person name="Tsui H.-C.T."/>
            <person name="Winkler M.E."/>
        </authorList>
    </citation>
    <scope>NUCLEOTIDE SEQUENCE</scope>
</reference>
<dbReference type="SUPFAM" id="SSF53300">
    <property type="entry name" value="vWA-like"/>
    <property type="match status" value="1"/>
</dbReference>
<dbReference type="Pfam" id="PF06707">
    <property type="entry name" value="DUF1194"/>
    <property type="match status" value="1"/>
</dbReference>
<dbReference type="InterPro" id="IPR010607">
    <property type="entry name" value="DUF1194"/>
</dbReference>
<accession>A0A382YA44</accession>
<dbReference type="InterPro" id="IPR036465">
    <property type="entry name" value="vWFA_dom_sf"/>
</dbReference>
<dbReference type="CDD" id="cd00198">
    <property type="entry name" value="vWFA"/>
    <property type="match status" value="1"/>
</dbReference>
<organism evidence="1">
    <name type="scientific">marine metagenome</name>
    <dbReference type="NCBI Taxonomy" id="408172"/>
    <lineage>
        <taxon>unclassified sequences</taxon>
        <taxon>metagenomes</taxon>
        <taxon>ecological metagenomes</taxon>
    </lineage>
</organism>
<sequence length="202" mass="21995">MANEPSHSPTQHLEIGRPKFFVSNTPMKFVTDCFPRQKKTPSKHLLSLLLVMSFLGTSASVNAQESKWVDLELVLAIDLSSSVDQNEWELQAIGIAEAFRNPSLIETIQSSAPNGIAVAVVQWSSNNSQSLAVDWTLVSDAASGRALSRKIKRMPRMVGGGQTGIYGAIDFSIRQFKNSGYTSWRKVIDISGDGQANSGARP</sequence>
<dbReference type="AlphaFoldDB" id="A0A382YA44"/>